<dbReference type="Proteomes" id="UP000254821">
    <property type="component" value="Unassembled WGS sequence"/>
</dbReference>
<dbReference type="Pfam" id="PF09327">
    <property type="entry name" value="Phage_Tail_Tip"/>
    <property type="match status" value="1"/>
</dbReference>
<name>A0A377PHM6_HAFAL</name>
<protein>
    <recommendedName>
        <fullName evidence="1">Tip attachment protein J central straight fiber domain-containing protein</fullName>
    </recommendedName>
</protein>
<reference evidence="2 3" key="1">
    <citation type="submission" date="2018-06" db="EMBL/GenBank/DDBJ databases">
        <authorList>
            <consortium name="Pathogen Informatics"/>
            <person name="Doyle S."/>
        </authorList>
    </citation>
    <scope>NUCLEOTIDE SEQUENCE [LARGE SCALE GENOMIC DNA]</scope>
    <source>
        <strain evidence="2 3">NCTC8105</strain>
    </source>
</reference>
<dbReference type="InterPro" id="IPR015406">
    <property type="entry name" value="GpJ_CSF"/>
</dbReference>
<evidence type="ECO:0000313" key="3">
    <source>
        <dbReference type="Proteomes" id="UP000254821"/>
    </source>
</evidence>
<sequence>MFKVRKTFIVSALIQDASITNAKIGSYIQSNNYVAGKAGWRIDKNGVLEMNSALPGGGRSVFDSNGIGVYDPNGVRRFAAGYKP</sequence>
<dbReference type="AlphaFoldDB" id="A0A377PHM6"/>
<organism evidence="2 3">
    <name type="scientific">Hafnia alvei</name>
    <dbReference type="NCBI Taxonomy" id="569"/>
    <lineage>
        <taxon>Bacteria</taxon>
        <taxon>Pseudomonadati</taxon>
        <taxon>Pseudomonadota</taxon>
        <taxon>Gammaproteobacteria</taxon>
        <taxon>Enterobacterales</taxon>
        <taxon>Hafniaceae</taxon>
        <taxon>Hafnia</taxon>
    </lineage>
</organism>
<gene>
    <name evidence="2" type="ORF">NCTC8105_01902</name>
</gene>
<proteinExistence type="predicted"/>
<accession>A0A377PHM6</accession>
<dbReference type="EMBL" id="UGHP01000001">
    <property type="protein sequence ID" value="STQ79805.1"/>
    <property type="molecule type" value="Genomic_DNA"/>
</dbReference>
<evidence type="ECO:0000259" key="1">
    <source>
        <dbReference type="Pfam" id="PF09327"/>
    </source>
</evidence>
<feature type="domain" description="Tip attachment protein J central straight fiber" evidence="1">
    <location>
        <begin position="6"/>
        <end position="59"/>
    </location>
</feature>
<evidence type="ECO:0000313" key="2">
    <source>
        <dbReference type="EMBL" id="STQ79805.1"/>
    </source>
</evidence>